<dbReference type="InterPro" id="IPR013429">
    <property type="entry name" value="Regulatory_FmdB_Zinc_ribbon"/>
</dbReference>
<feature type="domain" description="Putative regulatory protein FmdB zinc ribbon" evidence="1">
    <location>
        <begin position="1"/>
        <end position="43"/>
    </location>
</feature>
<dbReference type="KEGG" id="pmet:G4Y79_08910"/>
<sequence>MPLYMYRCQACQTHFEVRKPMAEVDTDAECPECHSLETRRLISTVAVFSSSSNGQPRALAGASPCSACSAAGPACASCHPR</sequence>
<accession>A0A7S8IGU5</accession>
<evidence type="ECO:0000313" key="3">
    <source>
        <dbReference type="Proteomes" id="UP000594468"/>
    </source>
</evidence>
<dbReference type="InterPro" id="IPR036280">
    <property type="entry name" value="Multihaem_cyt_sf"/>
</dbReference>
<proteinExistence type="predicted"/>
<reference evidence="2 3" key="1">
    <citation type="submission" date="2020-02" db="EMBL/GenBank/DDBJ databases">
        <authorList>
            <person name="Zheng R.K."/>
            <person name="Sun C.M."/>
        </authorList>
    </citation>
    <scope>NUCLEOTIDE SEQUENCE [LARGE SCALE GENOMIC DNA]</scope>
    <source>
        <strain evidence="3">rifampicinis</strain>
    </source>
</reference>
<dbReference type="EMBL" id="CP062983">
    <property type="protein sequence ID" value="QPC84478.1"/>
    <property type="molecule type" value="Genomic_DNA"/>
</dbReference>
<gene>
    <name evidence="2" type="ORF">G4Y79_08910</name>
</gene>
<organism evidence="2 3">
    <name type="scientific">Phototrophicus methaneseepsis</name>
    <dbReference type="NCBI Taxonomy" id="2710758"/>
    <lineage>
        <taxon>Bacteria</taxon>
        <taxon>Bacillati</taxon>
        <taxon>Chloroflexota</taxon>
        <taxon>Candidatus Thermofontia</taxon>
        <taxon>Phototrophicales</taxon>
        <taxon>Phototrophicaceae</taxon>
        <taxon>Phototrophicus</taxon>
    </lineage>
</organism>
<dbReference type="Pfam" id="PF09723">
    <property type="entry name" value="Zn_ribbon_8"/>
    <property type="match status" value="1"/>
</dbReference>
<dbReference type="Proteomes" id="UP000594468">
    <property type="component" value="Chromosome"/>
</dbReference>
<name>A0A7S8IGU5_9CHLR</name>
<evidence type="ECO:0000313" key="2">
    <source>
        <dbReference type="EMBL" id="QPC84478.1"/>
    </source>
</evidence>
<keyword evidence="3" id="KW-1185">Reference proteome</keyword>
<dbReference type="NCBIfam" id="TIGR02605">
    <property type="entry name" value="CxxC_CxxC_SSSS"/>
    <property type="match status" value="1"/>
</dbReference>
<dbReference type="SMART" id="SM00834">
    <property type="entry name" value="CxxC_CXXC_SSSS"/>
    <property type="match status" value="1"/>
</dbReference>
<evidence type="ECO:0000259" key="1">
    <source>
        <dbReference type="SMART" id="SM00834"/>
    </source>
</evidence>
<dbReference type="SUPFAM" id="SSF48695">
    <property type="entry name" value="Multiheme cytochromes"/>
    <property type="match status" value="1"/>
</dbReference>
<protein>
    <submittedName>
        <fullName evidence="2">Zinc ribbon domain-containing protein</fullName>
    </submittedName>
</protein>
<dbReference type="AlphaFoldDB" id="A0A7S8IGU5"/>